<dbReference type="EMBL" id="CP003181">
    <property type="protein sequence ID" value="AHJ63313.1"/>
    <property type="molecule type" value="Genomic_DNA"/>
</dbReference>
<protein>
    <submittedName>
        <fullName evidence="2">Uncharacterized protein</fullName>
    </submittedName>
</protein>
<dbReference type="AlphaFoldDB" id="A0AAN0VFZ5"/>
<feature type="compositionally biased region" description="Basic and acidic residues" evidence="1">
    <location>
        <begin position="16"/>
        <end position="26"/>
    </location>
</feature>
<evidence type="ECO:0000313" key="3">
    <source>
        <dbReference type="Proteomes" id="UP000019438"/>
    </source>
</evidence>
<reference evidence="3" key="1">
    <citation type="submission" date="2012-06" db="EMBL/GenBank/DDBJ databases">
        <title>Genome analysis of multiple Granulibacter bethesdensis isolates demonstrates substantial genome diversity.</title>
        <authorList>
            <person name="Greenberg D.E."/>
            <person name="Porcella S.F."/>
            <person name="Zarember K."/>
            <person name="Zelazny A.M."/>
            <person name="Bruno D."/>
            <person name="Martens C."/>
            <person name="Barbian K.D."/>
            <person name="Jaske E."/>
            <person name="Holland S.M."/>
        </authorList>
    </citation>
    <scope>NUCLEOTIDE SEQUENCE [LARGE SCALE GENOMIC DNA]</scope>
    <source>
        <strain evidence="3">CGDNIH3</strain>
    </source>
</reference>
<accession>A0AAN0VFZ5</accession>
<feature type="region of interest" description="Disordered" evidence="1">
    <location>
        <begin position="16"/>
        <end position="43"/>
    </location>
</feature>
<evidence type="ECO:0000313" key="2">
    <source>
        <dbReference type="EMBL" id="AHJ63313.1"/>
    </source>
</evidence>
<name>A0AAN0VFZ5_9PROT</name>
<organism evidence="2 3">
    <name type="scientific">Granulibacter bethesdensis</name>
    <dbReference type="NCBI Taxonomy" id="364410"/>
    <lineage>
        <taxon>Bacteria</taxon>
        <taxon>Pseudomonadati</taxon>
        <taxon>Pseudomonadota</taxon>
        <taxon>Alphaproteobacteria</taxon>
        <taxon>Acetobacterales</taxon>
        <taxon>Acetobacteraceae</taxon>
        <taxon>Granulibacter</taxon>
    </lineage>
</organism>
<proteinExistence type="predicted"/>
<gene>
    <name evidence="2" type="ORF">GbCGDNIH3_5078</name>
</gene>
<sequence>MTAGKKIAVIINREAGTDDRHDREKIFTTSGHPPLMKNISSPL</sequence>
<dbReference type="Proteomes" id="UP000019438">
    <property type="component" value="Chromosome"/>
</dbReference>
<evidence type="ECO:0000256" key="1">
    <source>
        <dbReference type="SAM" id="MobiDB-lite"/>
    </source>
</evidence>
<dbReference type="KEGG" id="gbc:GbCGDNIH3_5078"/>